<reference evidence="6" key="1">
    <citation type="journal article" date="2020" name="Stud. Mycol.">
        <title>101 Dothideomycetes genomes: a test case for predicting lifestyles and emergence of pathogens.</title>
        <authorList>
            <person name="Haridas S."/>
            <person name="Albert R."/>
            <person name="Binder M."/>
            <person name="Bloem J."/>
            <person name="Labutti K."/>
            <person name="Salamov A."/>
            <person name="Andreopoulos B."/>
            <person name="Baker S."/>
            <person name="Barry K."/>
            <person name="Bills G."/>
            <person name="Bluhm B."/>
            <person name="Cannon C."/>
            <person name="Castanera R."/>
            <person name="Culley D."/>
            <person name="Daum C."/>
            <person name="Ezra D."/>
            <person name="Gonzalez J."/>
            <person name="Henrissat B."/>
            <person name="Kuo A."/>
            <person name="Liang C."/>
            <person name="Lipzen A."/>
            <person name="Lutzoni F."/>
            <person name="Magnuson J."/>
            <person name="Mondo S."/>
            <person name="Nolan M."/>
            <person name="Ohm R."/>
            <person name="Pangilinan J."/>
            <person name="Park H.-J."/>
            <person name="Ramirez L."/>
            <person name="Alfaro M."/>
            <person name="Sun H."/>
            <person name="Tritt A."/>
            <person name="Yoshinaga Y."/>
            <person name="Zwiers L.-H."/>
            <person name="Turgeon B."/>
            <person name="Goodwin S."/>
            <person name="Spatafora J."/>
            <person name="Crous P."/>
            <person name="Grigoriev I."/>
        </authorList>
    </citation>
    <scope>NUCLEOTIDE SEQUENCE</scope>
    <source>
        <strain evidence="6">CBS 379.55</strain>
    </source>
</reference>
<feature type="coiled-coil region" evidence="3">
    <location>
        <begin position="26"/>
        <end position="67"/>
    </location>
</feature>
<evidence type="ECO:0000256" key="4">
    <source>
        <dbReference type="SAM" id="MobiDB-lite"/>
    </source>
</evidence>
<evidence type="ECO:0000256" key="2">
    <source>
        <dbReference type="ARBA" id="ARBA00023242"/>
    </source>
</evidence>
<dbReference type="OrthoDB" id="10070927at2759"/>
<dbReference type="Proteomes" id="UP000800097">
    <property type="component" value="Unassembled WGS sequence"/>
</dbReference>
<dbReference type="AlphaFoldDB" id="A0A6A6J9X8"/>
<sequence length="255" mass="27948">MPQPAGRAHSHKDLPPSVETAYYRKCIELRRRIHDIEENNDATRLRISRLNRAIMKMRLERAFLLEQLHKRMEYNIDDSDRSTSPPPTPTDKPLRSKRTHRQKTPPQGTQGSSVAGGAQQHSPGSLHQPVVHALNPMSSAQSTPDPSRSAPFFNNPPPASSPHAVNGNSVHAHSGLQSSHQSSMHTQRPTESSRGAFYDPTQDDQHAAGSSAEYSERRRTLSGSHAPPPDSQNSGSHDQDTEMADASRGAVGESA</sequence>
<dbReference type="GeneID" id="54554891"/>
<name>A0A6A6J9X8_WESOR</name>
<feature type="domain" description="INO80 complex subunit F" evidence="5">
    <location>
        <begin position="22"/>
        <end position="68"/>
    </location>
</feature>
<dbReference type="EMBL" id="ML986510">
    <property type="protein sequence ID" value="KAF2273381.1"/>
    <property type="molecule type" value="Genomic_DNA"/>
</dbReference>
<feature type="compositionally biased region" description="Polar residues" evidence="4">
    <location>
        <begin position="136"/>
        <end position="145"/>
    </location>
</feature>
<evidence type="ECO:0000256" key="3">
    <source>
        <dbReference type="SAM" id="Coils"/>
    </source>
</evidence>
<evidence type="ECO:0000256" key="1">
    <source>
        <dbReference type="ARBA" id="ARBA00004123"/>
    </source>
</evidence>
<accession>A0A6A6J9X8</accession>
<gene>
    <name evidence="6" type="ORF">EI97DRAFT_469574</name>
</gene>
<dbReference type="GO" id="GO:0005634">
    <property type="term" value="C:nucleus"/>
    <property type="evidence" value="ECO:0007669"/>
    <property type="project" value="UniProtKB-SubCell"/>
</dbReference>
<proteinExistence type="predicted"/>
<keyword evidence="7" id="KW-1185">Reference proteome</keyword>
<comment type="subcellular location">
    <subcellularLocation>
        <location evidence="1">Nucleus</location>
    </subcellularLocation>
</comment>
<evidence type="ECO:0000313" key="7">
    <source>
        <dbReference type="Proteomes" id="UP000800097"/>
    </source>
</evidence>
<evidence type="ECO:0000259" key="5">
    <source>
        <dbReference type="Pfam" id="PF24245"/>
    </source>
</evidence>
<feature type="compositionally biased region" description="Polar residues" evidence="4">
    <location>
        <begin position="166"/>
        <end position="193"/>
    </location>
</feature>
<keyword evidence="2" id="KW-0539">Nucleus</keyword>
<feature type="region of interest" description="Disordered" evidence="4">
    <location>
        <begin position="75"/>
        <end position="255"/>
    </location>
</feature>
<dbReference type="RefSeq" id="XP_033650920.1">
    <property type="nucleotide sequence ID" value="XM_033801716.1"/>
</dbReference>
<organism evidence="6 7">
    <name type="scientific">Westerdykella ornata</name>
    <dbReference type="NCBI Taxonomy" id="318751"/>
    <lineage>
        <taxon>Eukaryota</taxon>
        <taxon>Fungi</taxon>
        <taxon>Dikarya</taxon>
        <taxon>Ascomycota</taxon>
        <taxon>Pezizomycotina</taxon>
        <taxon>Dothideomycetes</taxon>
        <taxon>Pleosporomycetidae</taxon>
        <taxon>Pleosporales</taxon>
        <taxon>Sporormiaceae</taxon>
        <taxon>Westerdykella</taxon>
    </lineage>
</organism>
<protein>
    <recommendedName>
        <fullName evidence="5">INO80 complex subunit F domain-containing protein</fullName>
    </recommendedName>
</protein>
<keyword evidence="3" id="KW-0175">Coiled coil</keyword>
<feature type="compositionally biased region" description="Polar residues" evidence="4">
    <location>
        <begin position="104"/>
        <end position="125"/>
    </location>
</feature>
<dbReference type="Pfam" id="PF24245">
    <property type="entry name" value="INO80F"/>
    <property type="match status" value="1"/>
</dbReference>
<dbReference type="InterPro" id="IPR056513">
    <property type="entry name" value="INO80F"/>
</dbReference>
<evidence type="ECO:0000313" key="6">
    <source>
        <dbReference type="EMBL" id="KAF2273381.1"/>
    </source>
</evidence>